<evidence type="ECO:0000313" key="2">
    <source>
        <dbReference type="Proteomes" id="UP000435649"/>
    </source>
</evidence>
<dbReference type="InterPro" id="IPR021345">
    <property type="entry name" value="DUF2961"/>
</dbReference>
<dbReference type="AlphaFoldDB" id="A0A844G7Z4"/>
<reference evidence="1 2" key="1">
    <citation type="submission" date="2019-08" db="EMBL/GenBank/DDBJ databases">
        <title>In-depth cultivation of the pig gut microbiome towards novel bacterial diversity and tailored functional studies.</title>
        <authorList>
            <person name="Wylensek D."/>
            <person name="Hitch T.C.A."/>
            <person name="Clavel T."/>
        </authorList>
    </citation>
    <scope>NUCLEOTIDE SEQUENCE [LARGE SCALE GENOMIC DNA]</scope>
    <source>
        <strain evidence="1 2">BBE-744-WT-12</strain>
    </source>
</reference>
<dbReference type="Gene3D" id="2.60.120.1390">
    <property type="match status" value="1"/>
</dbReference>
<dbReference type="Pfam" id="PF11175">
    <property type="entry name" value="DUF2961"/>
    <property type="match status" value="1"/>
</dbReference>
<accession>A0A844G7Z4</accession>
<dbReference type="Proteomes" id="UP000435649">
    <property type="component" value="Unassembled WGS sequence"/>
</dbReference>
<proteinExistence type="predicted"/>
<evidence type="ECO:0000313" key="1">
    <source>
        <dbReference type="EMBL" id="MST98419.1"/>
    </source>
</evidence>
<name>A0A844G7Z4_9BACT</name>
<organism evidence="1 2">
    <name type="scientific">Victivallis lenta</name>
    <dbReference type="NCBI Taxonomy" id="2606640"/>
    <lineage>
        <taxon>Bacteria</taxon>
        <taxon>Pseudomonadati</taxon>
        <taxon>Lentisphaerota</taxon>
        <taxon>Lentisphaeria</taxon>
        <taxon>Victivallales</taxon>
        <taxon>Victivallaceae</taxon>
        <taxon>Victivallis</taxon>
    </lineage>
</organism>
<gene>
    <name evidence="1" type="ORF">FYJ85_15365</name>
</gene>
<keyword evidence="2" id="KW-1185">Reference proteome</keyword>
<dbReference type="EMBL" id="VUNS01000019">
    <property type="protein sequence ID" value="MST98419.1"/>
    <property type="molecule type" value="Genomic_DNA"/>
</dbReference>
<protein>
    <submittedName>
        <fullName evidence="1">DUF2961 domain-containing protein</fullName>
    </submittedName>
</protein>
<sequence length="360" mass="40307">MFGSLDSLTKISTARSRSISAENVYGEPGRGGMAEVSDTPQPEVVRIGQGWGNNSCARELGQKWKVRPCITLAPAAVTTLMDVDGPGCIRHIWITVNEKHLRNIVLRMYWDGEEAPSVEVPLGDFFCNACLHTAQIVAVPINVNPTNGMNCYFPMPFARHAKITVENLLPDEGIDGFFYTINFEELDEPAGDAYFHARFNRTNPLRYGDDYTILDGVEGSGNFVGCYMTWQQNNNGWWGEGEVKMFLDGDTEFPTICGTGTEDYFGGAWCFNKTFSSPFLGYPFGGENRTGARHSLYRFHVLDAIHFHSSLKVTIQAIGWRDKGRYLPLQDDISSVAYFYLKEPHKPFPALPDRNGLEII</sequence>
<comment type="caution">
    <text evidence="1">The sequence shown here is derived from an EMBL/GenBank/DDBJ whole genome shotgun (WGS) entry which is preliminary data.</text>
</comment>
<dbReference type="RefSeq" id="WP_106051416.1">
    <property type="nucleotide sequence ID" value="NZ_CALXOB010000052.1"/>
</dbReference>